<reference evidence="9 10" key="1">
    <citation type="journal article" date="2020" name="Microb. Ecol.">
        <title>Ecogenomics of the Marine Benthic Filamentous Cyanobacterium Adonisia.</title>
        <authorList>
            <person name="Walter J.M."/>
            <person name="Coutinho F.H."/>
            <person name="Leomil L."/>
            <person name="Hargreaves P.I."/>
            <person name="Campeao M.E."/>
            <person name="Vieira V.V."/>
            <person name="Silva B.S."/>
            <person name="Fistarol G.O."/>
            <person name="Salomon P.S."/>
            <person name="Sawabe T."/>
            <person name="Mino S."/>
            <person name="Hosokawa M."/>
            <person name="Miyashita H."/>
            <person name="Maruyama F."/>
            <person name="van Verk M.C."/>
            <person name="Dutilh B.E."/>
            <person name="Thompson C.C."/>
            <person name="Thompson F.L."/>
        </authorList>
    </citation>
    <scope>NUCLEOTIDE SEQUENCE [LARGE SCALE GENOMIC DNA]</scope>
    <source>
        <strain evidence="9 10">CCMR0081</strain>
    </source>
</reference>
<keyword evidence="3 8" id="KW-0813">Transport</keyword>
<keyword evidence="5 8" id="KW-0812">Transmembrane</keyword>
<evidence type="ECO:0000256" key="6">
    <source>
        <dbReference type="ARBA" id="ARBA00022989"/>
    </source>
</evidence>
<comment type="caution">
    <text evidence="9">The sequence shown here is derived from an EMBL/GenBank/DDBJ whole genome shotgun (WGS) entry which is preliminary data.</text>
</comment>
<comment type="caution">
    <text evidence="8">Lacks conserved residue(s) required for the propagation of feature annotation.</text>
</comment>
<evidence type="ECO:0000313" key="9">
    <source>
        <dbReference type="EMBL" id="NEZ61105.1"/>
    </source>
</evidence>
<evidence type="ECO:0000256" key="1">
    <source>
        <dbReference type="ARBA" id="ARBA00004651"/>
    </source>
</evidence>
<sequence>MESTTLNQLLTHMDHGFDIGVTLLERTLFFGLWGVPLIVLWLMAGSVYLTLRMGFINVRGLRHSLAVLRGDYDDPHEVGEVNHFQALATAMSATVGLGNIAGVAIAIQLGGPGAVLWMTVAGLLGMTTKFTECTLAQEYRVIQDGQALGGPMYYLSQGLAERGLKPMGQLLAATFAILCMVGAIGGGNMFQANQSGMAVAALGKHLQWSWLSEPSVYGIALALAVATVIIGGIQRIAQVASAIVPTMVGLYLTAALWIVCHHLGDIPNAMGQIWHSAWHPVAIEGGIVGVMVQGLQRGVFSNGAGTGAAAIAHATTKNPEPVREGIVALIEPLIDTVIICNLTALVCLLTGVYQPGSIVNGIELTTTAFATEVPMMTWGLAIIVCLFSFSTIISCFYYGEACWRYLFGEQGLLTYKLLYILGSFCGTIIGLDTVIRFSDIMVFALGIPNMLGLLLLSNQVARSLDKYWHTEHSFQSPPTTDHSSSSNP</sequence>
<feature type="transmembrane region" description="Helical" evidence="8">
    <location>
        <begin position="30"/>
        <end position="51"/>
    </location>
</feature>
<feature type="transmembrane region" description="Helical" evidence="8">
    <location>
        <begin position="215"/>
        <end position="233"/>
    </location>
</feature>
<evidence type="ECO:0000313" key="10">
    <source>
        <dbReference type="Proteomes" id="UP000481033"/>
    </source>
</evidence>
<keyword evidence="7 8" id="KW-0472">Membrane</keyword>
<gene>
    <name evidence="9" type="ORF">DXZ20_36815</name>
</gene>
<feature type="transmembrane region" description="Helical" evidence="8">
    <location>
        <begin position="378"/>
        <end position="399"/>
    </location>
</feature>
<dbReference type="AlphaFoldDB" id="A0A6M0RY12"/>
<dbReference type="Proteomes" id="UP000481033">
    <property type="component" value="Unassembled WGS sequence"/>
</dbReference>
<dbReference type="PANTHER" id="PTHR30330">
    <property type="entry name" value="AGSS FAMILY TRANSPORTER, SODIUM-ALANINE"/>
    <property type="match status" value="1"/>
</dbReference>
<keyword evidence="4 8" id="KW-1003">Cell membrane</keyword>
<dbReference type="GO" id="GO:0005283">
    <property type="term" value="F:amino acid:sodium symporter activity"/>
    <property type="evidence" value="ECO:0007669"/>
    <property type="project" value="InterPro"/>
</dbReference>
<evidence type="ECO:0000256" key="3">
    <source>
        <dbReference type="ARBA" id="ARBA00022448"/>
    </source>
</evidence>
<dbReference type="PANTHER" id="PTHR30330:SF3">
    <property type="entry name" value="TRANSCRIPTIONAL REGULATOR, LRP FAMILY"/>
    <property type="match status" value="1"/>
</dbReference>
<dbReference type="Gene3D" id="1.20.1740.10">
    <property type="entry name" value="Amino acid/polyamine transporter I"/>
    <property type="match status" value="1"/>
</dbReference>
<evidence type="ECO:0000256" key="8">
    <source>
        <dbReference type="RuleBase" id="RU363064"/>
    </source>
</evidence>
<dbReference type="PRINTS" id="PR00175">
    <property type="entry name" value="NAALASMPORT"/>
</dbReference>
<dbReference type="NCBIfam" id="TIGR00835">
    <property type="entry name" value="agcS"/>
    <property type="match status" value="1"/>
</dbReference>
<protein>
    <submittedName>
        <fullName evidence="9">Alanine:cation symporter family protein</fullName>
    </submittedName>
</protein>
<evidence type="ECO:0000256" key="5">
    <source>
        <dbReference type="ARBA" id="ARBA00022692"/>
    </source>
</evidence>
<accession>A0A6M0RY12</accession>
<comment type="subcellular location">
    <subcellularLocation>
        <location evidence="1 8">Cell membrane</location>
        <topology evidence="1 8">Multi-pass membrane protein</topology>
    </subcellularLocation>
</comment>
<comment type="similarity">
    <text evidence="2 8">Belongs to the alanine or glycine:cation symporter (AGCS) (TC 2.A.25) family.</text>
</comment>
<feature type="transmembrane region" description="Helical" evidence="8">
    <location>
        <begin position="170"/>
        <end position="190"/>
    </location>
</feature>
<feature type="transmembrane region" description="Helical" evidence="8">
    <location>
        <begin position="411"/>
        <end position="431"/>
    </location>
</feature>
<dbReference type="GO" id="GO:0005886">
    <property type="term" value="C:plasma membrane"/>
    <property type="evidence" value="ECO:0007669"/>
    <property type="project" value="UniProtKB-SubCell"/>
</dbReference>
<dbReference type="RefSeq" id="WP_163703348.1">
    <property type="nucleotide sequence ID" value="NZ_QXHD01000004.1"/>
</dbReference>
<dbReference type="Pfam" id="PF01235">
    <property type="entry name" value="Na_Ala_symp"/>
    <property type="match status" value="1"/>
</dbReference>
<feature type="transmembrane region" description="Helical" evidence="8">
    <location>
        <begin position="437"/>
        <end position="456"/>
    </location>
</feature>
<dbReference type="EMBL" id="QXHD01000004">
    <property type="protein sequence ID" value="NEZ61105.1"/>
    <property type="molecule type" value="Genomic_DNA"/>
</dbReference>
<feature type="transmembrane region" description="Helical" evidence="8">
    <location>
        <begin position="240"/>
        <end position="259"/>
    </location>
</feature>
<evidence type="ECO:0000256" key="2">
    <source>
        <dbReference type="ARBA" id="ARBA00009261"/>
    </source>
</evidence>
<evidence type="ECO:0000256" key="7">
    <source>
        <dbReference type="ARBA" id="ARBA00023136"/>
    </source>
</evidence>
<evidence type="ECO:0000256" key="4">
    <source>
        <dbReference type="ARBA" id="ARBA00022475"/>
    </source>
</evidence>
<keyword evidence="10" id="KW-1185">Reference proteome</keyword>
<dbReference type="InterPro" id="IPR001463">
    <property type="entry name" value="Na/Ala_symport"/>
</dbReference>
<proteinExistence type="inferred from homology"/>
<organism evidence="9 10">
    <name type="scientific">Adonisia turfae CCMR0081</name>
    <dbReference type="NCBI Taxonomy" id="2292702"/>
    <lineage>
        <taxon>Bacteria</taxon>
        <taxon>Bacillati</taxon>
        <taxon>Cyanobacteriota</taxon>
        <taxon>Adonisia</taxon>
        <taxon>Adonisia turfae</taxon>
    </lineage>
</organism>
<keyword evidence="8" id="KW-0769">Symport</keyword>
<keyword evidence="6 8" id="KW-1133">Transmembrane helix</keyword>
<name>A0A6M0RY12_9CYAN</name>